<feature type="region of interest" description="Disordered" evidence="1">
    <location>
        <begin position="115"/>
        <end position="137"/>
    </location>
</feature>
<evidence type="ECO:0000313" key="3">
    <source>
        <dbReference type="Proteomes" id="UP000000689"/>
    </source>
</evidence>
<dbReference type="EMBL" id="HE580271">
    <property type="protein sequence ID" value="CCD25103.1"/>
    <property type="molecule type" value="Genomic_DNA"/>
</dbReference>
<dbReference type="Proteomes" id="UP000000689">
    <property type="component" value="Chromosome 5"/>
</dbReference>
<name>G0WBI3_NAUDC</name>
<organism evidence="2 3">
    <name type="scientific">Naumovozyma dairenensis (strain ATCC 10597 / BCRC 20456 / CBS 421 / NBRC 0211 / NRRL Y-12639)</name>
    <name type="common">Saccharomyces dairenensis</name>
    <dbReference type="NCBI Taxonomy" id="1071378"/>
    <lineage>
        <taxon>Eukaryota</taxon>
        <taxon>Fungi</taxon>
        <taxon>Dikarya</taxon>
        <taxon>Ascomycota</taxon>
        <taxon>Saccharomycotina</taxon>
        <taxon>Saccharomycetes</taxon>
        <taxon>Saccharomycetales</taxon>
        <taxon>Saccharomycetaceae</taxon>
        <taxon>Naumovozyma</taxon>
    </lineage>
</organism>
<dbReference type="KEGG" id="ndi:NDAI_0E02860"/>
<gene>
    <name evidence="2" type="primary">NDAI0E02860</name>
    <name evidence="2" type="ordered locus">NDAI_0E02860</name>
</gene>
<dbReference type="OrthoDB" id="4067097at2759"/>
<sequence>MQLRKRKRIDYGDTKATRIKKEDLTSSNENNTNNDESSKKKDKLMVAVVDTESCTKTSDSEITNTSIELETNKRIHKARHRARVRPVLNLNLDDEYVKKRSGEETGGWALSVASLLQRPPPHAPSKRNEGAEEEEEEDVTLIDISILQDCLTSLNAQLSKTPSPKQCQIVKLLPDTFTENMKQISIGLTELIGFEGHLGEFLNNEKENKGNKERKDKKTEHDEQPYKINPLLKERLITLAKGLKSVQRKPIAEDELDYEWERDLILKVALIHNIDISDLSDLRPIPSPMFNEVRSISKRLDKPLQKERNHLLTWPVKQLNKKKKNRTRDDTNGIFDDVPLYNQA</sequence>
<reference evidence="2 3" key="1">
    <citation type="journal article" date="2011" name="Proc. Natl. Acad. Sci. U.S.A.">
        <title>Evolutionary erosion of yeast sex chromosomes by mating-type switching accidents.</title>
        <authorList>
            <person name="Gordon J.L."/>
            <person name="Armisen D."/>
            <person name="Proux-Wera E."/>
            <person name="Oheigeartaigh S.S."/>
            <person name="Byrne K.P."/>
            <person name="Wolfe K.H."/>
        </authorList>
    </citation>
    <scope>NUCLEOTIDE SEQUENCE [LARGE SCALE GENOMIC DNA]</scope>
    <source>
        <strain evidence="3">ATCC 10597 / BCRC 20456 / CBS 421 / NBRC 0211 / NRRL Y-12639</strain>
    </source>
</reference>
<feature type="compositionally biased region" description="Low complexity" evidence="1">
    <location>
        <begin position="25"/>
        <end position="35"/>
    </location>
</feature>
<dbReference type="GeneID" id="11498681"/>
<dbReference type="RefSeq" id="XP_003670346.1">
    <property type="nucleotide sequence ID" value="XM_003670298.1"/>
</dbReference>
<feature type="region of interest" description="Disordered" evidence="1">
    <location>
        <begin position="203"/>
        <end position="223"/>
    </location>
</feature>
<keyword evidence="3" id="KW-1185">Reference proteome</keyword>
<evidence type="ECO:0000256" key="1">
    <source>
        <dbReference type="SAM" id="MobiDB-lite"/>
    </source>
</evidence>
<proteinExistence type="predicted"/>
<evidence type="ECO:0000313" key="2">
    <source>
        <dbReference type="EMBL" id="CCD25103.1"/>
    </source>
</evidence>
<dbReference type="HOGENOM" id="CLU_806734_0_0_1"/>
<accession>G0WBI3</accession>
<dbReference type="AlphaFoldDB" id="G0WBI3"/>
<feature type="region of interest" description="Disordered" evidence="1">
    <location>
        <begin position="20"/>
        <end position="43"/>
    </location>
</feature>
<protein>
    <submittedName>
        <fullName evidence="2">Uncharacterized protein</fullName>
    </submittedName>
</protein>